<dbReference type="InterPro" id="IPR002110">
    <property type="entry name" value="Ankyrin_rpt"/>
</dbReference>
<proteinExistence type="predicted"/>
<evidence type="ECO:0000256" key="4">
    <source>
        <dbReference type="SAM" id="MobiDB-lite"/>
    </source>
</evidence>
<feature type="compositionally biased region" description="Low complexity" evidence="4">
    <location>
        <begin position="214"/>
        <end position="228"/>
    </location>
</feature>
<evidence type="ECO:0000313" key="6">
    <source>
        <dbReference type="Proteomes" id="UP001492380"/>
    </source>
</evidence>
<dbReference type="EMBL" id="JBBWRZ010000004">
    <property type="protein sequence ID" value="KAK8237942.1"/>
    <property type="molecule type" value="Genomic_DNA"/>
</dbReference>
<dbReference type="Pfam" id="PF00023">
    <property type="entry name" value="Ank"/>
    <property type="match status" value="2"/>
</dbReference>
<feature type="region of interest" description="Disordered" evidence="4">
    <location>
        <begin position="270"/>
        <end position="290"/>
    </location>
</feature>
<feature type="region of interest" description="Disordered" evidence="4">
    <location>
        <begin position="166"/>
        <end position="186"/>
    </location>
</feature>
<dbReference type="PROSITE" id="PS50297">
    <property type="entry name" value="ANK_REP_REGION"/>
    <property type="match status" value="4"/>
</dbReference>
<evidence type="ECO:0000256" key="1">
    <source>
        <dbReference type="ARBA" id="ARBA00022737"/>
    </source>
</evidence>
<feature type="repeat" description="ANK" evidence="3">
    <location>
        <begin position="730"/>
        <end position="762"/>
    </location>
</feature>
<feature type="repeat" description="ANK" evidence="3">
    <location>
        <begin position="831"/>
        <end position="863"/>
    </location>
</feature>
<feature type="compositionally biased region" description="Polar residues" evidence="4">
    <location>
        <begin position="166"/>
        <end position="178"/>
    </location>
</feature>
<feature type="compositionally biased region" description="Low complexity" evidence="4">
    <location>
        <begin position="919"/>
        <end position="940"/>
    </location>
</feature>
<evidence type="ECO:0000256" key="3">
    <source>
        <dbReference type="PROSITE-ProRule" id="PRU00023"/>
    </source>
</evidence>
<feature type="compositionally biased region" description="Acidic residues" evidence="4">
    <location>
        <begin position="276"/>
        <end position="286"/>
    </location>
</feature>
<evidence type="ECO:0000313" key="5">
    <source>
        <dbReference type="EMBL" id="KAK8237942.1"/>
    </source>
</evidence>
<keyword evidence="6" id="KW-1185">Reference proteome</keyword>
<dbReference type="InterPro" id="IPR036770">
    <property type="entry name" value="Ankyrin_rpt-contain_sf"/>
</dbReference>
<dbReference type="Gene3D" id="1.25.40.10">
    <property type="entry name" value="Tetratricopeptide repeat domain"/>
    <property type="match status" value="1"/>
</dbReference>
<name>A0ABR1YTC4_9PEZI</name>
<reference evidence="5 6" key="1">
    <citation type="submission" date="2024-04" db="EMBL/GenBank/DDBJ databases">
        <title>Phyllosticta paracitricarpa is synonymous to the EU quarantine fungus P. citricarpa based on phylogenomic analyses.</title>
        <authorList>
            <consortium name="Lawrence Berkeley National Laboratory"/>
            <person name="Van Ingen-Buijs V.A."/>
            <person name="Van Westerhoven A.C."/>
            <person name="Haridas S."/>
            <person name="Skiadas P."/>
            <person name="Martin F."/>
            <person name="Groenewald J.Z."/>
            <person name="Crous P.W."/>
            <person name="Seidl M.F."/>
        </authorList>
    </citation>
    <scope>NUCLEOTIDE SEQUENCE [LARGE SCALE GENOMIC DNA]</scope>
    <source>
        <strain evidence="5 6">CBS 123374</strain>
    </source>
</reference>
<dbReference type="Gene3D" id="1.25.40.20">
    <property type="entry name" value="Ankyrin repeat-containing domain"/>
    <property type="match status" value="1"/>
</dbReference>
<feature type="repeat" description="ANK" evidence="3">
    <location>
        <begin position="697"/>
        <end position="729"/>
    </location>
</feature>
<gene>
    <name evidence="5" type="ORF">HDK90DRAFT_481905</name>
</gene>
<feature type="region of interest" description="Disordered" evidence="4">
    <location>
        <begin position="899"/>
        <end position="940"/>
    </location>
</feature>
<sequence>MDPLSVLASTAQITSLCGTLINTLGRFVDESRHVDTTIESMLIEIRMLRDVSQLVHTTMRAQPLDKLDEYWGHVKILLGRCDKTLKKLNSVLTNVSARQGFGKAPIAQLRLNMKSHTVAILRRHVKSHTRALQVLLQLVNLATAAKNHGTIHDELQELKARIQEVKNSLSPERSTPQYDSPDADLSQTEIQEEETVMEDFEKFMESAEAASEITSISASTRASIRQSSPLRNDSLTQGRKNSTRTFRTEQWELDGLPLEAKLRSFQAELNLTPDSPDSDSDPDPDYEDHFPANINKRLVERFRIAAREELQAGNFNRAENSLVKMMEYLEEGERKHGIAFDRIRVHEQLAEVYYKQEKLEDAKEIYKGLIAARSDERGKSDRERNRRRLPGSPDDSEQTQEDIQRRLDECRWYYWLSKIYSLQKDWKHAARYAKRSFIGQVDLLEKEDPILFESIRLLVQIFQQQGEHIMAGSFRDMYLGDNPEAGLARKPSEATTSSRRSSFNSGIESLVSAGFDPQSPEFSPQSALEHAIAENDDRAVPAVLQTVLDSKIQKNLAIEAFGKAITYKRTEIAYLLVERIGKDSCLPDGATPLIRAVQTSHEDLVQTLLLRGADPEVRCSQGMTPLMHAVECSNESIAAILLSKKAHVDAPTWGWTPLQRAADRRLSAMVKLLLENDANTEARGPRTWSPDARLGDCSYTPLLIAARSGSSSVVRSLLEREADFDARTSTGATPLMYAAEEGHAEVVDLLVTVHAPVDAVDRAGNTALHRAVNKNCNPDVISILSSKDGIVNMGNKANETALHIAAGKAGDTGIIDILLNLRGDLEARDCAGRSPLHVAIEKRLHTHVEVLLQRGADLSAKDGRGWDAKKLAERSSSQEVRSVVKKQIRERRHAVSAMLGAANRRASEQSSSDGDRSSIGHGRSSFSTTGSTYSFLSRLG</sequence>
<evidence type="ECO:0000256" key="2">
    <source>
        <dbReference type="ARBA" id="ARBA00023043"/>
    </source>
</evidence>
<keyword evidence="1" id="KW-0677">Repeat</keyword>
<dbReference type="Pfam" id="PF12796">
    <property type="entry name" value="Ank_2"/>
    <property type="match status" value="2"/>
</dbReference>
<dbReference type="PROSITE" id="PS50088">
    <property type="entry name" value="ANK_REPEAT"/>
    <property type="match status" value="7"/>
</dbReference>
<organism evidence="5 6">
    <name type="scientific">Phyllosticta capitalensis</name>
    <dbReference type="NCBI Taxonomy" id="121624"/>
    <lineage>
        <taxon>Eukaryota</taxon>
        <taxon>Fungi</taxon>
        <taxon>Dikarya</taxon>
        <taxon>Ascomycota</taxon>
        <taxon>Pezizomycotina</taxon>
        <taxon>Dothideomycetes</taxon>
        <taxon>Dothideomycetes incertae sedis</taxon>
        <taxon>Botryosphaeriales</taxon>
        <taxon>Phyllostictaceae</taxon>
        <taxon>Phyllosticta</taxon>
    </lineage>
</organism>
<feature type="region of interest" description="Disordered" evidence="4">
    <location>
        <begin position="376"/>
        <end position="402"/>
    </location>
</feature>
<feature type="repeat" description="ANK" evidence="3">
    <location>
        <begin position="621"/>
        <end position="653"/>
    </location>
</feature>
<feature type="repeat" description="ANK" evidence="3">
    <location>
        <begin position="653"/>
        <end position="685"/>
    </location>
</feature>
<dbReference type="SMART" id="SM00248">
    <property type="entry name" value="ANK"/>
    <property type="match status" value="8"/>
</dbReference>
<dbReference type="SUPFAM" id="SSF48452">
    <property type="entry name" value="TPR-like"/>
    <property type="match status" value="1"/>
</dbReference>
<feature type="compositionally biased region" description="Polar residues" evidence="4">
    <location>
        <begin position="229"/>
        <end position="245"/>
    </location>
</feature>
<keyword evidence="2 3" id="KW-0040">ANK repeat</keyword>
<dbReference type="PANTHER" id="PTHR24189:SF50">
    <property type="entry name" value="ANKYRIN REPEAT AND SOCS BOX PROTEIN 2"/>
    <property type="match status" value="1"/>
</dbReference>
<accession>A0ABR1YTC4</accession>
<dbReference type="SUPFAM" id="SSF48403">
    <property type="entry name" value="Ankyrin repeat"/>
    <property type="match status" value="1"/>
</dbReference>
<protein>
    <submittedName>
        <fullName evidence="5">Ankyrin repeat-containing domain protein</fullName>
    </submittedName>
</protein>
<dbReference type="PRINTS" id="PR01415">
    <property type="entry name" value="ANKYRIN"/>
</dbReference>
<feature type="repeat" description="ANK" evidence="3">
    <location>
        <begin position="588"/>
        <end position="620"/>
    </location>
</feature>
<feature type="region of interest" description="Disordered" evidence="4">
    <location>
        <begin position="214"/>
        <end position="248"/>
    </location>
</feature>
<dbReference type="Proteomes" id="UP001492380">
    <property type="component" value="Unassembled WGS sequence"/>
</dbReference>
<dbReference type="InterPro" id="IPR050745">
    <property type="entry name" value="Multifunctional_regulatory"/>
</dbReference>
<dbReference type="InterPro" id="IPR011990">
    <property type="entry name" value="TPR-like_helical_dom_sf"/>
</dbReference>
<feature type="repeat" description="ANK" evidence="3">
    <location>
        <begin position="797"/>
        <end position="830"/>
    </location>
</feature>
<comment type="caution">
    <text evidence="5">The sequence shown here is derived from an EMBL/GenBank/DDBJ whole genome shotgun (WGS) entry which is preliminary data.</text>
</comment>
<dbReference type="PANTHER" id="PTHR24189">
    <property type="entry name" value="MYOTROPHIN"/>
    <property type="match status" value="1"/>
</dbReference>